<keyword evidence="1" id="KW-0472">Membrane</keyword>
<sequence length="154" mass="17453">MSLLIYSGLLYLLGISIVLALKPELMFSTDGSWKEFGLGRSKKKYTWMPFWLFAIMWAILSYLIILIIASATGLGGVSNNVDLTVKQNVIEPENVSQKSLSTSYPKKKPNSLQDMKKGYYILDENQTQMKGVPTYMYLGPETPNLVYHDSVEER</sequence>
<accession>A0A6C0DER3</accession>
<evidence type="ECO:0000313" key="2">
    <source>
        <dbReference type="EMBL" id="QHT14882.1"/>
    </source>
</evidence>
<evidence type="ECO:0000256" key="1">
    <source>
        <dbReference type="SAM" id="Phobius"/>
    </source>
</evidence>
<organism evidence="2">
    <name type="scientific">viral metagenome</name>
    <dbReference type="NCBI Taxonomy" id="1070528"/>
    <lineage>
        <taxon>unclassified sequences</taxon>
        <taxon>metagenomes</taxon>
        <taxon>organismal metagenomes</taxon>
    </lineage>
</organism>
<dbReference type="EMBL" id="MN739595">
    <property type="protein sequence ID" value="QHT14882.1"/>
    <property type="molecule type" value="Genomic_DNA"/>
</dbReference>
<name>A0A6C0DER3_9ZZZZ</name>
<reference evidence="2" key="1">
    <citation type="journal article" date="2020" name="Nature">
        <title>Giant virus diversity and host interactions through global metagenomics.</title>
        <authorList>
            <person name="Schulz F."/>
            <person name="Roux S."/>
            <person name="Paez-Espino D."/>
            <person name="Jungbluth S."/>
            <person name="Walsh D.A."/>
            <person name="Denef V.J."/>
            <person name="McMahon K.D."/>
            <person name="Konstantinidis K.T."/>
            <person name="Eloe-Fadrosh E.A."/>
            <person name="Kyrpides N.C."/>
            <person name="Woyke T."/>
        </authorList>
    </citation>
    <scope>NUCLEOTIDE SEQUENCE</scope>
    <source>
        <strain evidence="2">GVMAG-M-3300023174-141</strain>
    </source>
</reference>
<dbReference type="AlphaFoldDB" id="A0A6C0DER3"/>
<protein>
    <submittedName>
        <fullName evidence="2">Uncharacterized protein</fullName>
    </submittedName>
</protein>
<keyword evidence="1" id="KW-1133">Transmembrane helix</keyword>
<keyword evidence="1" id="KW-0812">Transmembrane</keyword>
<feature type="transmembrane region" description="Helical" evidence="1">
    <location>
        <begin position="50"/>
        <end position="69"/>
    </location>
</feature>
<proteinExistence type="predicted"/>